<feature type="transmembrane region" description="Helical" evidence="1">
    <location>
        <begin position="22"/>
        <end position="42"/>
    </location>
</feature>
<feature type="domain" description="LytR/CpsA/Psr regulator C-terminal" evidence="2">
    <location>
        <begin position="71"/>
        <end position="158"/>
    </location>
</feature>
<evidence type="ECO:0000259" key="2">
    <source>
        <dbReference type="Pfam" id="PF13399"/>
    </source>
</evidence>
<organism evidence="3 4">
    <name type="scientific">Angustibacter luteus</name>
    <dbReference type="NCBI Taxonomy" id="658456"/>
    <lineage>
        <taxon>Bacteria</taxon>
        <taxon>Bacillati</taxon>
        <taxon>Actinomycetota</taxon>
        <taxon>Actinomycetes</taxon>
        <taxon>Kineosporiales</taxon>
        <taxon>Kineosporiaceae</taxon>
    </lineage>
</organism>
<protein>
    <submittedName>
        <fullName evidence="3">LytR C-terminal domain-containing protein</fullName>
    </submittedName>
</protein>
<gene>
    <name evidence="3" type="ORF">ACFQDO_08210</name>
</gene>
<evidence type="ECO:0000256" key="1">
    <source>
        <dbReference type="SAM" id="Phobius"/>
    </source>
</evidence>
<keyword evidence="4" id="KW-1185">Reference proteome</keyword>
<dbReference type="RefSeq" id="WP_345715915.1">
    <property type="nucleotide sequence ID" value="NZ_BAABFP010000004.1"/>
</dbReference>
<name>A0ABW1JDL7_9ACTN</name>
<keyword evidence="1" id="KW-0472">Membrane</keyword>
<sequence>MSTGYIDEPPTWRLRKRHRQQITLGLVLLLLLATGAVGYAVYSGAIGGPAQVDVAKLPPCPPAAKVLTPESVHVNVYNATRRDGLAAKTANALALRSFAIGTYANDPKNERVAGIAIIRYGPKGSAAATVLAKHVAGAKLVNDKRKGAGVDLVLGAKYKSLKPLAQVTATPTSTPTCRVVTPTPSVTTSPTATAKVTAKATTAK</sequence>
<evidence type="ECO:0000313" key="3">
    <source>
        <dbReference type="EMBL" id="MFC6007110.1"/>
    </source>
</evidence>
<dbReference type="InterPro" id="IPR027381">
    <property type="entry name" value="LytR/CpsA/Psr_C"/>
</dbReference>
<dbReference type="EMBL" id="JBHSRD010000003">
    <property type="protein sequence ID" value="MFC6007110.1"/>
    <property type="molecule type" value="Genomic_DNA"/>
</dbReference>
<keyword evidence="1" id="KW-0812">Transmembrane</keyword>
<dbReference type="Gene3D" id="3.30.70.2390">
    <property type="match status" value="1"/>
</dbReference>
<accession>A0ABW1JDL7</accession>
<reference evidence="4" key="1">
    <citation type="journal article" date="2019" name="Int. J. Syst. Evol. Microbiol.">
        <title>The Global Catalogue of Microorganisms (GCM) 10K type strain sequencing project: providing services to taxonomists for standard genome sequencing and annotation.</title>
        <authorList>
            <consortium name="The Broad Institute Genomics Platform"/>
            <consortium name="The Broad Institute Genome Sequencing Center for Infectious Disease"/>
            <person name="Wu L."/>
            <person name="Ma J."/>
        </authorList>
    </citation>
    <scope>NUCLEOTIDE SEQUENCE [LARGE SCALE GENOMIC DNA]</scope>
    <source>
        <strain evidence="4">KACC 14249</strain>
    </source>
</reference>
<dbReference type="Proteomes" id="UP001596189">
    <property type="component" value="Unassembled WGS sequence"/>
</dbReference>
<evidence type="ECO:0000313" key="4">
    <source>
        <dbReference type="Proteomes" id="UP001596189"/>
    </source>
</evidence>
<proteinExistence type="predicted"/>
<keyword evidence="1" id="KW-1133">Transmembrane helix</keyword>
<dbReference type="Pfam" id="PF13399">
    <property type="entry name" value="LytR_C"/>
    <property type="match status" value="1"/>
</dbReference>
<comment type="caution">
    <text evidence="3">The sequence shown here is derived from an EMBL/GenBank/DDBJ whole genome shotgun (WGS) entry which is preliminary data.</text>
</comment>